<sequence length="350" mass="37523">MLQSGFRSQASSSSPATDGGPSIPSAPASTLKPLIANSPGSSRKPSGDRPAAADTARSNSPANSDLETFQTALGLPSDDLIRFQTALGMPVPQARDAISSKNRGIYTSICHSERNSKFAYHICDNFISFCLFLQIIIAACLTAFGASSVNHTIIAAFGGVNTALAGVIALMKGQGLPNRLRQDWNVWRNVRVYIEEREREIRVGKQGLDVWKEILTVEQMYAAARQTEENNRPDSYIVVPGRGVTQQTGEGSRSGSQTDLPGRDREPPADNTLADGDAEYCAILVAINSILQMVLYTPLAAFFIKVISRSKDVISVDYSTVTQSAAVFLGIPLGAAVITRFALRKAVSPA</sequence>
<evidence type="ECO:0000256" key="6">
    <source>
        <dbReference type="SAM" id="Phobius"/>
    </source>
</evidence>
<accession>A0A9P8IC93</accession>
<dbReference type="OrthoDB" id="5398270at2759"/>
<evidence type="ECO:0000256" key="4">
    <source>
        <dbReference type="ARBA" id="ARBA00023136"/>
    </source>
</evidence>
<dbReference type="Gene3D" id="1.20.1530.20">
    <property type="match status" value="1"/>
</dbReference>
<organism evidence="8 9">
    <name type="scientific">Glutinoglossum americanum</name>
    <dbReference type="NCBI Taxonomy" id="1670608"/>
    <lineage>
        <taxon>Eukaryota</taxon>
        <taxon>Fungi</taxon>
        <taxon>Dikarya</taxon>
        <taxon>Ascomycota</taxon>
        <taxon>Pezizomycotina</taxon>
        <taxon>Geoglossomycetes</taxon>
        <taxon>Geoglossales</taxon>
        <taxon>Geoglossaceae</taxon>
        <taxon>Glutinoglossum</taxon>
    </lineage>
</organism>
<comment type="subcellular location">
    <subcellularLocation>
        <location evidence="1">Membrane</location>
        <topology evidence="1">Multi-pass membrane protein</topology>
    </subcellularLocation>
</comment>
<evidence type="ECO:0000256" key="1">
    <source>
        <dbReference type="ARBA" id="ARBA00004141"/>
    </source>
</evidence>
<gene>
    <name evidence="8" type="ORF">FGG08_003959</name>
</gene>
<evidence type="ECO:0000256" key="3">
    <source>
        <dbReference type="ARBA" id="ARBA00022989"/>
    </source>
</evidence>
<comment type="caution">
    <text evidence="8">The sequence shown here is derived from an EMBL/GenBank/DDBJ whole genome shotgun (WGS) entry which is preliminary data.</text>
</comment>
<keyword evidence="9" id="KW-1185">Reference proteome</keyword>
<dbReference type="Proteomes" id="UP000698800">
    <property type="component" value="Unassembled WGS sequence"/>
</dbReference>
<proteinExistence type="predicted"/>
<feature type="transmembrane region" description="Helical" evidence="6">
    <location>
        <begin position="126"/>
        <end position="146"/>
    </location>
</feature>
<feature type="transmembrane region" description="Helical" evidence="6">
    <location>
        <begin position="324"/>
        <end position="343"/>
    </location>
</feature>
<feature type="region of interest" description="Disordered" evidence="5">
    <location>
        <begin position="226"/>
        <end position="273"/>
    </location>
</feature>
<reference evidence="8" key="1">
    <citation type="submission" date="2021-03" db="EMBL/GenBank/DDBJ databases">
        <title>Comparative genomics and phylogenomic investigation of the class Geoglossomycetes provide insights into ecological specialization and systematics.</title>
        <authorList>
            <person name="Melie T."/>
            <person name="Pirro S."/>
            <person name="Miller A.N."/>
            <person name="Quandt A."/>
        </authorList>
    </citation>
    <scope>NUCLEOTIDE SEQUENCE</scope>
    <source>
        <strain evidence="8">GBOQ0MN5Z8</strain>
    </source>
</reference>
<dbReference type="InterPro" id="IPR041622">
    <property type="entry name" value="SLATT_fungi"/>
</dbReference>
<dbReference type="AlphaFoldDB" id="A0A9P8IC93"/>
<dbReference type="InterPro" id="IPR038770">
    <property type="entry name" value="Na+/solute_symporter_sf"/>
</dbReference>
<name>A0A9P8IC93_9PEZI</name>
<feature type="transmembrane region" description="Helical" evidence="6">
    <location>
        <begin position="280"/>
        <end position="304"/>
    </location>
</feature>
<evidence type="ECO:0000313" key="9">
    <source>
        <dbReference type="Proteomes" id="UP000698800"/>
    </source>
</evidence>
<evidence type="ECO:0000313" key="8">
    <source>
        <dbReference type="EMBL" id="KAH0541547.1"/>
    </source>
</evidence>
<dbReference type="EMBL" id="JAGHQL010000075">
    <property type="protein sequence ID" value="KAH0541547.1"/>
    <property type="molecule type" value="Genomic_DNA"/>
</dbReference>
<evidence type="ECO:0000259" key="7">
    <source>
        <dbReference type="Pfam" id="PF18142"/>
    </source>
</evidence>
<keyword evidence="4 6" id="KW-0472">Membrane</keyword>
<dbReference type="InterPro" id="IPR002657">
    <property type="entry name" value="BilAc:Na_symport/Acr3"/>
</dbReference>
<dbReference type="GO" id="GO:0016020">
    <property type="term" value="C:membrane"/>
    <property type="evidence" value="ECO:0007669"/>
    <property type="project" value="UniProtKB-SubCell"/>
</dbReference>
<feature type="compositionally biased region" description="Low complexity" evidence="5">
    <location>
        <begin position="1"/>
        <end position="14"/>
    </location>
</feature>
<keyword evidence="2 6" id="KW-0812">Transmembrane</keyword>
<dbReference type="Pfam" id="PF18142">
    <property type="entry name" value="SLATT_fungal"/>
    <property type="match status" value="1"/>
</dbReference>
<dbReference type="Pfam" id="PF01758">
    <property type="entry name" value="SBF"/>
    <property type="match status" value="1"/>
</dbReference>
<feature type="transmembrane region" description="Helical" evidence="6">
    <location>
        <begin position="152"/>
        <end position="171"/>
    </location>
</feature>
<dbReference type="PANTHER" id="PTHR38793">
    <property type="entry name" value="SLATT_FUNGAL DOMAIN-CONTAINING PROTEIN-RELATED"/>
    <property type="match status" value="1"/>
</dbReference>
<feature type="compositionally biased region" description="Polar residues" evidence="5">
    <location>
        <begin position="244"/>
        <end position="259"/>
    </location>
</feature>
<dbReference type="PANTHER" id="PTHR38793:SF3">
    <property type="entry name" value="SMODS AND SLOG-ASSOCIATING 2TM EFFECTOR DOMAIN-CONTAINING PROTEIN"/>
    <property type="match status" value="1"/>
</dbReference>
<keyword evidence="3 6" id="KW-1133">Transmembrane helix</keyword>
<feature type="domain" description="SMODS and SLOG-associating 2TM effector" evidence="7">
    <location>
        <begin position="109"/>
        <end position="226"/>
    </location>
</feature>
<evidence type="ECO:0000256" key="2">
    <source>
        <dbReference type="ARBA" id="ARBA00022692"/>
    </source>
</evidence>
<dbReference type="NCBIfam" id="NF033635">
    <property type="entry name" value="SLATT_fungal"/>
    <property type="match status" value="1"/>
</dbReference>
<evidence type="ECO:0000256" key="5">
    <source>
        <dbReference type="SAM" id="MobiDB-lite"/>
    </source>
</evidence>
<protein>
    <recommendedName>
        <fullName evidence="7">SMODS and SLOG-associating 2TM effector domain-containing protein</fullName>
    </recommendedName>
</protein>
<feature type="region of interest" description="Disordered" evidence="5">
    <location>
        <begin position="1"/>
        <end position="64"/>
    </location>
</feature>